<dbReference type="EMBL" id="QKXH01000001">
    <property type="protein sequence ID" value="PZX95100.1"/>
    <property type="molecule type" value="Genomic_DNA"/>
</dbReference>
<evidence type="ECO:0008006" key="4">
    <source>
        <dbReference type="Google" id="ProtNLM"/>
    </source>
</evidence>
<name>A0A2W7U1S0_9FLAO</name>
<feature type="signal peptide" evidence="1">
    <location>
        <begin position="1"/>
        <end position="27"/>
    </location>
</feature>
<proteinExistence type="predicted"/>
<evidence type="ECO:0000313" key="2">
    <source>
        <dbReference type="EMBL" id="PZX95100.1"/>
    </source>
</evidence>
<organism evidence="2 3">
    <name type="scientific">Flavobacterium aquariorum</name>
    <dbReference type="NCBI Taxonomy" id="2217670"/>
    <lineage>
        <taxon>Bacteria</taxon>
        <taxon>Pseudomonadati</taxon>
        <taxon>Bacteroidota</taxon>
        <taxon>Flavobacteriia</taxon>
        <taxon>Flavobacteriales</taxon>
        <taxon>Flavobacteriaceae</taxon>
        <taxon>Flavobacterium</taxon>
    </lineage>
</organism>
<feature type="chain" id="PRO_5016039135" description="DUF2946 domain-containing protein" evidence="1">
    <location>
        <begin position="28"/>
        <end position="116"/>
    </location>
</feature>
<accession>A0A2W7U1S0</accession>
<dbReference type="Proteomes" id="UP000249177">
    <property type="component" value="Unassembled WGS sequence"/>
</dbReference>
<dbReference type="RefSeq" id="WP_111408173.1">
    <property type="nucleotide sequence ID" value="NZ_QKXH01000001.1"/>
</dbReference>
<evidence type="ECO:0000313" key="3">
    <source>
        <dbReference type="Proteomes" id="UP000249177"/>
    </source>
</evidence>
<sequence>MKKRFVILNSFLALAVLFAMLFQSVHSYEHLAKQLLEKKCNHSYTSKHEITHQHHNLDHCYVCDFKISNFISTEFASYEFPDFCIPSGYTFFKSREITEFFKGSLFSLRAPPVFIA</sequence>
<comment type="caution">
    <text evidence="2">The sequence shown here is derived from an EMBL/GenBank/DDBJ whole genome shotgun (WGS) entry which is preliminary data.</text>
</comment>
<dbReference type="OrthoDB" id="1445232at2"/>
<protein>
    <recommendedName>
        <fullName evidence="4">DUF2946 domain-containing protein</fullName>
    </recommendedName>
</protein>
<keyword evidence="1" id="KW-0732">Signal</keyword>
<reference evidence="2 3" key="1">
    <citation type="submission" date="2018-06" db="EMBL/GenBank/DDBJ databases">
        <title>Flavobacterium sp IMCC34762, genome.</title>
        <authorList>
            <person name="Joung Y."/>
            <person name="Cho J."/>
            <person name="Song J."/>
        </authorList>
    </citation>
    <scope>NUCLEOTIDE SEQUENCE [LARGE SCALE GENOMIC DNA]</scope>
    <source>
        <strain evidence="2 3">IMCC34762</strain>
    </source>
</reference>
<dbReference type="AlphaFoldDB" id="A0A2W7U1S0"/>
<gene>
    <name evidence="2" type="ORF">DOS84_00585</name>
</gene>
<keyword evidence="3" id="KW-1185">Reference proteome</keyword>
<evidence type="ECO:0000256" key="1">
    <source>
        <dbReference type="SAM" id="SignalP"/>
    </source>
</evidence>